<protein>
    <submittedName>
        <fullName evidence="1">Uncharacterized protein</fullName>
    </submittedName>
</protein>
<dbReference type="InterPro" id="IPR036390">
    <property type="entry name" value="WH_DNA-bd_sf"/>
</dbReference>
<dbReference type="Proteomes" id="UP000549797">
    <property type="component" value="Unassembled WGS sequence"/>
</dbReference>
<dbReference type="SUPFAM" id="SSF46785">
    <property type="entry name" value="Winged helix' DNA-binding domain"/>
    <property type="match status" value="1"/>
</dbReference>
<dbReference type="AlphaFoldDB" id="A0A7K4P2S7"/>
<evidence type="ECO:0000313" key="1">
    <source>
        <dbReference type="EMBL" id="NWK09563.1"/>
    </source>
</evidence>
<sequence>MRKLGTVDLEVLNLAIEKNGTFNENNLENSELKRFGVGKILDTLASLKDRKMISLNSDGSFSITDLAREILWSNNVPTWAKILRLLQIKSSTIVQIVDILRISEDKLVEDLEKLRKNQFVLMSPQRIEDKLVKVYEILPEGVDKIDRTEIDGFDNINFDKSKPVREILSLVNEIVKEIHDSQMDQSKKDSISEKLSKLKDKLEI</sequence>
<gene>
    <name evidence="1" type="ORF">HX852_07310</name>
</gene>
<evidence type="ECO:0000313" key="2">
    <source>
        <dbReference type="Proteomes" id="UP000549797"/>
    </source>
</evidence>
<organism evidence="1 2">
    <name type="scientific">Marine Group I thaumarchaeote</name>
    <dbReference type="NCBI Taxonomy" id="2511932"/>
    <lineage>
        <taxon>Archaea</taxon>
        <taxon>Nitrososphaerota</taxon>
        <taxon>Marine Group I</taxon>
    </lineage>
</organism>
<reference evidence="1 2" key="1">
    <citation type="journal article" date="2019" name="Environ. Microbiol.">
        <title>Genomics insights into ecotype formation of ammonia-oxidizing archaea in the deep ocean.</title>
        <authorList>
            <person name="Wang Y."/>
            <person name="Huang J.M."/>
            <person name="Cui G.J."/>
            <person name="Nunoura T."/>
            <person name="Takaki Y."/>
            <person name="Li W.L."/>
            <person name="Li J."/>
            <person name="Gao Z.M."/>
            <person name="Takai K."/>
            <person name="Zhang A.Q."/>
            <person name="Stepanauskas R."/>
        </authorList>
    </citation>
    <scope>NUCLEOTIDE SEQUENCE [LARGE SCALE GENOMIC DNA]</scope>
    <source>
        <strain evidence="1 2">D1a</strain>
    </source>
</reference>
<name>A0A7K4P2S7_9ARCH</name>
<proteinExistence type="predicted"/>
<comment type="caution">
    <text evidence="1">The sequence shown here is derived from an EMBL/GenBank/DDBJ whole genome shotgun (WGS) entry which is preliminary data.</text>
</comment>
<accession>A0A7K4P2S7</accession>
<dbReference type="EMBL" id="JACATJ010000013">
    <property type="protein sequence ID" value="NWK09563.1"/>
    <property type="molecule type" value="Genomic_DNA"/>
</dbReference>